<accession>A0A1I7G569</accession>
<feature type="transmembrane region" description="Helical" evidence="1">
    <location>
        <begin position="33"/>
        <end position="50"/>
    </location>
</feature>
<evidence type="ECO:0000256" key="1">
    <source>
        <dbReference type="SAM" id="Phobius"/>
    </source>
</evidence>
<keyword evidence="1" id="KW-0472">Membrane</keyword>
<proteinExistence type="predicted"/>
<keyword evidence="1" id="KW-1133">Transmembrane helix</keyword>
<dbReference type="EMBL" id="FPBV01000002">
    <property type="protein sequence ID" value="SFU43597.1"/>
    <property type="molecule type" value="Genomic_DNA"/>
</dbReference>
<dbReference type="RefSeq" id="WP_074949308.1">
    <property type="nucleotide sequence ID" value="NZ_FPBV01000002.1"/>
</dbReference>
<feature type="transmembrane region" description="Helical" evidence="1">
    <location>
        <begin position="131"/>
        <end position="151"/>
    </location>
</feature>
<keyword evidence="3" id="KW-1185">Reference proteome</keyword>
<organism evidence="2 3">
    <name type="scientific">Alicyclobacillus macrosporangiidus</name>
    <dbReference type="NCBI Taxonomy" id="392015"/>
    <lineage>
        <taxon>Bacteria</taxon>
        <taxon>Bacillati</taxon>
        <taxon>Bacillota</taxon>
        <taxon>Bacilli</taxon>
        <taxon>Bacillales</taxon>
        <taxon>Alicyclobacillaceae</taxon>
        <taxon>Alicyclobacillus</taxon>
    </lineage>
</organism>
<evidence type="ECO:0000313" key="2">
    <source>
        <dbReference type="EMBL" id="SFU43597.1"/>
    </source>
</evidence>
<dbReference type="Proteomes" id="UP000183508">
    <property type="component" value="Unassembled WGS sequence"/>
</dbReference>
<dbReference type="AlphaFoldDB" id="A0A1I7G569"/>
<sequence length="271" mass="30128">MIASKALKWLLYLSVFTGVINLVIGQSSTLRSYKVVLLSVAFVLTVVRYISRKRSGTRHAMVNVSMVGILMWLFSLVMAVLVGHFTGIPFDMALNELRIIAFFTLVFIIVHLLDITSVLNLCVAFEKLSRLALVTMFIAALFEMILGPIRFMSAFGLTWGENTSMWVVNFGSIIRPDSTLTDPFSFGDASAILSIVVYSNYISKRSLGKSDLLYFIIGCVDTLVSTSRNAVILLAVGLICIFIVKKHLDARDKLLQYALLLFFSATVIRVC</sequence>
<gene>
    <name evidence="2" type="ORF">SAMN05421543_1021</name>
</gene>
<name>A0A1I7G569_9BACL</name>
<feature type="transmembrane region" description="Helical" evidence="1">
    <location>
        <begin position="212"/>
        <end position="242"/>
    </location>
</feature>
<reference evidence="3" key="1">
    <citation type="submission" date="2016-10" db="EMBL/GenBank/DDBJ databases">
        <authorList>
            <person name="Varghese N."/>
        </authorList>
    </citation>
    <scope>NUCLEOTIDE SEQUENCE [LARGE SCALE GENOMIC DNA]</scope>
    <source>
        <strain evidence="3">DSM 17980</strain>
    </source>
</reference>
<keyword evidence="1" id="KW-0812">Transmembrane</keyword>
<feature type="transmembrane region" description="Helical" evidence="1">
    <location>
        <begin position="97"/>
        <end position="119"/>
    </location>
</feature>
<feature type="transmembrane region" description="Helical" evidence="1">
    <location>
        <begin position="9"/>
        <end position="27"/>
    </location>
</feature>
<evidence type="ECO:0000313" key="3">
    <source>
        <dbReference type="Proteomes" id="UP000183508"/>
    </source>
</evidence>
<dbReference type="STRING" id="392015.SAMN05421543_1021"/>
<protein>
    <submittedName>
        <fullName evidence="2">Uncharacterized protein</fullName>
    </submittedName>
</protein>
<feature type="transmembrane region" description="Helical" evidence="1">
    <location>
        <begin position="62"/>
        <end position="85"/>
    </location>
</feature>